<dbReference type="EMBL" id="JACTAM010000002">
    <property type="protein sequence ID" value="KAI2668018.1"/>
    <property type="molecule type" value="Genomic_DNA"/>
</dbReference>
<feature type="compositionally biased region" description="Acidic residues" evidence="1">
    <location>
        <begin position="1"/>
        <end position="11"/>
    </location>
</feature>
<evidence type="ECO:0000313" key="3">
    <source>
        <dbReference type="Proteomes" id="UP000830375"/>
    </source>
</evidence>
<dbReference type="Pfam" id="PF15312">
    <property type="entry name" value="JSRP"/>
    <property type="match status" value="1"/>
</dbReference>
<feature type="region of interest" description="Disordered" evidence="1">
    <location>
        <begin position="1"/>
        <end position="23"/>
    </location>
</feature>
<feature type="compositionally biased region" description="Basic residues" evidence="1">
    <location>
        <begin position="201"/>
        <end position="216"/>
    </location>
</feature>
<proteinExistence type="predicted"/>
<dbReference type="InterPro" id="IPR026178">
    <property type="entry name" value="JSRP1"/>
</dbReference>
<dbReference type="Proteomes" id="UP000830375">
    <property type="component" value="Unassembled WGS sequence"/>
</dbReference>
<comment type="caution">
    <text evidence="2">The sequence shown here is derived from an EMBL/GenBank/DDBJ whole genome shotgun (WGS) entry which is preliminary data.</text>
</comment>
<gene>
    <name evidence="2" type="ORF">H4Q32_004649</name>
</gene>
<organism evidence="2 3">
    <name type="scientific">Labeo rohita</name>
    <name type="common">Indian major carp</name>
    <name type="synonym">Cyprinus rohita</name>
    <dbReference type="NCBI Taxonomy" id="84645"/>
    <lineage>
        <taxon>Eukaryota</taxon>
        <taxon>Metazoa</taxon>
        <taxon>Chordata</taxon>
        <taxon>Craniata</taxon>
        <taxon>Vertebrata</taxon>
        <taxon>Euteleostomi</taxon>
        <taxon>Actinopterygii</taxon>
        <taxon>Neopterygii</taxon>
        <taxon>Teleostei</taxon>
        <taxon>Ostariophysi</taxon>
        <taxon>Cypriniformes</taxon>
        <taxon>Cyprinidae</taxon>
        <taxon>Labeoninae</taxon>
        <taxon>Labeonini</taxon>
        <taxon>Labeo</taxon>
    </lineage>
</organism>
<name>A0ABQ8MYU5_LABRO</name>
<feature type="region of interest" description="Disordered" evidence="1">
    <location>
        <begin position="201"/>
        <end position="266"/>
    </location>
</feature>
<protein>
    <submittedName>
        <fullName evidence="2">Major capsid protein VP1</fullName>
    </submittedName>
</protein>
<dbReference type="PANTHER" id="PTHR22397">
    <property type="entry name" value="JUNCTIONAL SARCOPLASMIC RETICULUM PROTEIN 1"/>
    <property type="match status" value="1"/>
</dbReference>
<evidence type="ECO:0000256" key="1">
    <source>
        <dbReference type="SAM" id="MobiDB-lite"/>
    </source>
</evidence>
<accession>A0ABQ8MYU5</accession>
<feature type="compositionally biased region" description="Basic and acidic residues" evidence="1">
    <location>
        <begin position="217"/>
        <end position="266"/>
    </location>
</feature>
<evidence type="ECO:0000313" key="2">
    <source>
        <dbReference type="EMBL" id="KAI2668018.1"/>
    </source>
</evidence>
<sequence length="266" mass="30673">MDESTFETFEEELGKPLQEAPPQKPIRQVRTGGRAEMYAQRRVREEAPIVQQVPKMIPREHPVSSATATLRKALSIQNLTQIETPWEGVTLNRCLIAAITILLLSSGLQRIHGKCVNSKKKKTDAVRGRKDVSEDLIALNDRHTLIKRGKITPHEPDTSLWDTLFWWIDDDDDDEGKSKRAARGKVSRSLRHRPLPDLRLLKKRDTRFTERRRRGKRDVDETKERLTKDKEIKSQEEEGQESGRRGGGHRTDEETKETSEREQAKT</sequence>
<keyword evidence="3" id="KW-1185">Reference proteome</keyword>
<dbReference type="PANTHER" id="PTHR22397:SF2">
    <property type="entry name" value="JUNCTIONAL SARCOPLASMIC RETICULUM PROTEIN 1"/>
    <property type="match status" value="1"/>
</dbReference>
<feature type="compositionally biased region" description="Basic residues" evidence="1">
    <location>
        <begin position="179"/>
        <end position="193"/>
    </location>
</feature>
<reference evidence="2 3" key="1">
    <citation type="submission" date="2022-01" db="EMBL/GenBank/DDBJ databases">
        <title>A high-quality chromosome-level genome assembly of rohu carp, Labeo rohita.</title>
        <authorList>
            <person name="Arick M.A. II"/>
            <person name="Hsu C.-Y."/>
            <person name="Magbanua Z."/>
            <person name="Pechanova O."/>
            <person name="Grover C."/>
            <person name="Miller E."/>
            <person name="Thrash A."/>
            <person name="Ezzel L."/>
            <person name="Alam S."/>
            <person name="Benzie J."/>
            <person name="Hamilton M."/>
            <person name="Karsi A."/>
            <person name="Lawrence M.L."/>
            <person name="Peterson D.G."/>
        </authorList>
    </citation>
    <scope>NUCLEOTIDE SEQUENCE [LARGE SCALE GENOMIC DNA]</scope>
    <source>
        <strain evidence="3">BAU-BD-2019</strain>
        <tissue evidence="2">Blood</tissue>
    </source>
</reference>
<feature type="region of interest" description="Disordered" evidence="1">
    <location>
        <begin position="177"/>
        <end position="196"/>
    </location>
</feature>